<dbReference type="GO" id="GO:0003677">
    <property type="term" value="F:DNA binding"/>
    <property type="evidence" value="ECO:0007669"/>
    <property type="project" value="InterPro"/>
</dbReference>
<dbReference type="Pfam" id="PF04542">
    <property type="entry name" value="Sigma70_r2"/>
    <property type="match status" value="1"/>
</dbReference>
<dbReference type="Gene3D" id="1.10.10.10">
    <property type="entry name" value="Winged helix-like DNA-binding domain superfamily/Winged helix DNA-binding domain"/>
    <property type="match status" value="1"/>
</dbReference>
<dbReference type="NCBIfam" id="TIGR02937">
    <property type="entry name" value="sigma70-ECF"/>
    <property type="match status" value="1"/>
</dbReference>
<evidence type="ECO:0000256" key="2">
    <source>
        <dbReference type="ARBA" id="ARBA00023015"/>
    </source>
</evidence>
<dbReference type="Pfam" id="PF08281">
    <property type="entry name" value="Sigma70_r4_2"/>
    <property type="match status" value="1"/>
</dbReference>
<evidence type="ECO:0000313" key="8">
    <source>
        <dbReference type="Proteomes" id="UP000245212"/>
    </source>
</evidence>
<evidence type="ECO:0000259" key="5">
    <source>
        <dbReference type="Pfam" id="PF04542"/>
    </source>
</evidence>
<dbReference type="InterPro" id="IPR013249">
    <property type="entry name" value="RNA_pol_sigma70_r4_t2"/>
</dbReference>
<dbReference type="PANTHER" id="PTHR43133">
    <property type="entry name" value="RNA POLYMERASE ECF-TYPE SIGMA FACTO"/>
    <property type="match status" value="1"/>
</dbReference>
<dbReference type="RefSeq" id="WP_109060555.1">
    <property type="nucleotide sequence ID" value="NZ_QETA01000001.1"/>
</dbReference>
<accession>A0A2V1K4I4</accession>
<evidence type="ECO:0000256" key="3">
    <source>
        <dbReference type="ARBA" id="ARBA00023082"/>
    </source>
</evidence>
<evidence type="ECO:0000256" key="1">
    <source>
        <dbReference type="ARBA" id="ARBA00010641"/>
    </source>
</evidence>
<reference evidence="8" key="1">
    <citation type="submission" date="2018-05" db="EMBL/GenBank/DDBJ databases">
        <authorList>
            <person name="Li Y."/>
        </authorList>
    </citation>
    <scope>NUCLEOTIDE SEQUENCE [LARGE SCALE GENOMIC DNA]</scope>
    <source>
        <strain evidence="8">3d-2-2</strain>
    </source>
</reference>
<dbReference type="InterPro" id="IPR036388">
    <property type="entry name" value="WH-like_DNA-bd_sf"/>
</dbReference>
<name>A0A2V1K4I4_9BURK</name>
<gene>
    <name evidence="7" type="ORF">DD235_03055</name>
</gene>
<dbReference type="Proteomes" id="UP000245212">
    <property type="component" value="Unassembled WGS sequence"/>
</dbReference>
<keyword evidence="2" id="KW-0805">Transcription regulation</keyword>
<dbReference type="AlphaFoldDB" id="A0A2V1K4I4"/>
<dbReference type="InterPro" id="IPR013325">
    <property type="entry name" value="RNA_pol_sigma_r2"/>
</dbReference>
<dbReference type="NCBIfam" id="NF007232">
    <property type="entry name" value="PRK09651.1"/>
    <property type="match status" value="1"/>
</dbReference>
<dbReference type="Gene3D" id="1.10.1740.10">
    <property type="match status" value="1"/>
</dbReference>
<proteinExistence type="inferred from homology"/>
<sequence length="174" mass="19776">MSEFEQTSRQALGLLYREHHGWLRNWILRRVDSSAEAADLAQDTFVKVLASPDNLGRLAELRQPRSFLATLAQRTVVDYLRRRTLERAWLETLAQQPEAVAISPETRLLLLETLIEIDAMLDGLGPRVRQAFLWSQLEGLGYAEIATRLGVTVSSVKKYMAKATEHCLRLMLVS</sequence>
<evidence type="ECO:0000256" key="4">
    <source>
        <dbReference type="ARBA" id="ARBA00023163"/>
    </source>
</evidence>
<evidence type="ECO:0000259" key="6">
    <source>
        <dbReference type="Pfam" id="PF08281"/>
    </source>
</evidence>
<feature type="domain" description="RNA polymerase sigma-70 region 2" evidence="5">
    <location>
        <begin position="15"/>
        <end position="84"/>
    </location>
</feature>
<comment type="similarity">
    <text evidence="1">Belongs to the sigma-70 factor family. ECF subfamily.</text>
</comment>
<dbReference type="GO" id="GO:0016987">
    <property type="term" value="F:sigma factor activity"/>
    <property type="evidence" value="ECO:0007669"/>
    <property type="project" value="UniProtKB-KW"/>
</dbReference>
<dbReference type="EMBL" id="QETA01000001">
    <property type="protein sequence ID" value="PWF25153.1"/>
    <property type="molecule type" value="Genomic_DNA"/>
</dbReference>
<organism evidence="7 8">
    <name type="scientific">Corticimicrobacter populi</name>
    <dbReference type="NCBI Taxonomy" id="2175229"/>
    <lineage>
        <taxon>Bacteria</taxon>
        <taxon>Pseudomonadati</taxon>
        <taxon>Pseudomonadota</taxon>
        <taxon>Betaproteobacteria</taxon>
        <taxon>Burkholderiales</taxon>
        <taxon>Alcaligenaceae</taxon>
        <taxon>Corticimicrobacter</taxon>
    </lineage>
</organism>
<evidence type="ECO:0000313" key="7">
    <source>
        <dbReference type="EMBL" id="PWF25153.1"/>
    </source>
</evidence>
<comment type="caution">
    <text evidence="7">The sequence shown here is derived from an EMBL/GenBank/DDBJ whole genome shotgun (WGS) entry which is preliminary data.</text>
</comment>
<dbReference type="InterPro" id="IPR014284">
    <property type="entry name" value="RNA_pol_sigma-70_dom"/>
</dbReference>
<feature type="domain" description="RNA polymerase sigma factor 70 region 4 type 2" evidence="6">
    <location>
        <begin position="116"/>
        <end position="167"/>
    </location>
</feature>
<dbReference type="SUPFAM" id="SSF88659">
    <property type="entry name" value="Sigma3 and sigma4 domains of RNA polymerase sigma factors"/>
    <property type="match status" value="1"/>
</dbReference>
<dbReference type="GO" id="GO:0006352">
    <property type="term" value="P:DNA-templated transcription initiation"/>
    <property type="evidence" value="ECO:0007669"/>
    <property type="project" value="InterPro"/>
</dbReference>
<keyword evidence="4" id="KW-0804">Transcription</keyword>
<dbReference type="InterPro" id="IPR013324">
    <property type="entry name" value="RNA_pol_sigma_r3/r4-like"/>
</dbReference>
<protein>
    <submittedName>
        <fullName evidence="7">RNA polymerase subunit sigma</fullName>
    </submittedName>
</protein>
<dbReference type="PANTHER" id="PTHR43133:SF63">
    <property type="entry name" value="RNA POLYMERASE SIGMA FACTOR FECI-RELATED"/>
    <property type="match status" value="1"/>
</dbReference>
<dbReference type="InterPro" id="IPR039425">
    <property type="entry name" value="RNA_pol_sigma-70-like"/>
</dbReference>
<keyword evidence="3" id="KW-0731">Sigma factor</keyword>
<keyword evidence="8" id="KW-1185">Reference proteome</keyword>
<dbReference type="InterPro" id="IPR007627">
    <property type="entry name" value="RNA_pol_sigma70_r2"/>
</dbReference>
<dbReference type="SUPFAM" id="SSF88946">
    <property type="entry name" value="Sigma2 domain of RNA polymerase sigma factors"/>
    <property type="match status" value="1"/>
</dbReference>